<evidence type="ECO:0000313" key="1">
    <source>
        <dbReference type="EMBL" id="EKO50708.1"/>
    </source>
</evidence>
<gene>
    <name evidence="1" type="ORF">LEP1GSC131_0744</name>
</gene>
<protein>
    <submittedName>
        <fullName evidence="1">Uncharacterized protein</fullName>
    </submittedName>
</protein>
<name>A0A828Y380_9LEPT</name>
<proteinExistence type="predicted"/>
<sequence>MRIFYRIDCLWVLFMILNVSCSTMDNSISVENSVSFFKDKLIQTKLLSNLK</sequence>
<dbReference type="Proteomes" id="UP000006339">
    <property type="component" value="Unassembled WGS sequence"/>
</dbReference>
<dbReference type="AlphaFoldDB" id="A0A828Y380"/>
<accession>A0A828Y380</accession>
<dbReference type="EMBL" id="AKWH02000056">
    <property type="protein sequence ID" value="EKO50708.1"/>
    <property type="molecule type" value="Genomic_DNA"/>
</dbReference>
<comment type="caution">
    <text evidence="1">The sequence shown here is derived from an EMBL/GenBank/DDBJ whole genome shotgun (WGS) entry which is preliminary data.</text>
</comment>
<reference evidence="1" key="1">
    <citation type="submission" date="2012-10" db="EMBL/GenBank/DDBJ databases">
        <authorList>
            <person name="Harkins D.M."/>
            <person name="Durkin A.S."/>
            <person name="Brinkac L.M."/>
            <person name="Selengut J.D."/>
            <person name="Sanka R."/>
            <person name="DePew J."/>
            <person name="Purushe J."/>
            <person name="Picardeau M."/>
            <person name="Werts C."/>
            <person name="Goarant C."/>
            <person name="Vinetz J.M."/>
            <person name="Sutton G.G."/>
            <person name="Nelson W.C."/>
            <person name="Fouts D.E."/>
        </authorList>
    </citation>
    <scope>NUCLEOTIDE SEQUENCE [LARGE SCALE GENOMIC DNA]</scope>
    <source>
        <strain evidence="1">200802841</strain>
    </source>
</reference>
<evidence type="ECO:0000313" key="2">
    <source>
        <dbReference type="Proteomes" id="UP000006339"/>
    </source>
</evidence>
<organism evidence="1 2">
    <name type="scientific">Leptospira kirschneri str. 200802841</name>
    <dbReference type="NCBI Taxonomy" id="1193047"/>
    <lineage>
        <taxon>Bacteria</taxon>
        <taxon>Pseudomonadati</taxon>
        <taxon>Spirochaetota</taxon>
        <taxon>Spirochaetia</taxon>
        <taxon>Leptospirales</taxon>
        <taxon>Leptospiraceae</taxon>
        <taxon>Leptospira</taxon>
    </lineage>
</organism>
<keyword evidence="2" id="KW-1185">Reference proteome</keyword>